<sequence>MANQSLSTKVEDFMDKDIFGGASNDEVLSQLRNVGPSPANRIPHVYQLPKEELEYTSPWPRGPRIRASTFTTLVRLHEPLHRGLPPAISQSHVYDVFVVSLPNLKFRVLSRSSEHWSVFCNGHYYHLKSISRSTDAPIHTAHVDKDADKPSSQFEDVDPSNPNLAGYSTLSDMSGKQFLAYHMGQTSYSSPEIRQIAEWIIGRLDQYGFLASECEHFVLCLLLRIVNRGRVRRQFLGTDLQIADWARGLPKLSRSECDGVSGGLELMRPDDPIDNSTFPRRHYLNWKIGSLTRHPQLLRTSGPRALIANPLLPYNAPRDLCCDFSADAVTSQRSHTIQLGGELALNANPSPRQWRSNLECVDGFSLHDILWARRRDKDQDLENWLAPGVHNRALRYHVGVAYLEPKGHAAVILQNGRSNEVARFETTYRYYEYDALPAAGARLLHVRFLPGRRDAFALVLSQPLPRNLRFIRYHDLYRVHTTERTIRHLALRACPSSHQYITSDCATYAFNFLGELLGHLAKQCARSSIQPHVDYLALHNHVQEGSLGALEAAIRWQAHKHHGRGDEAATGYSIPSGTVGAIGAVAPVAAIMAGVDEPWRLTC</sequence>
<keyword evidence="1" id="KW-0489">Methyltransferase</keyword>
<dbReference type="EMBL" id="JAQQWK010000004">
    <property type="protein sequence ID" value="KAK8043358.1"/>
    <property type="molecule type" value="Genomic_DNA"/>
</dbReference>
<name>A0ABR1T9U7_9PEZI</name>
<proteinExistence type="predicted"/>
<protein>
    <submittedName>
        <fullName evidence="1">Methyltransferase type 11</fullName>
    </submittedName>
</protein>
<gene>
    <name evidence="1" type="ORF">PG993_005788</name>
</gene>
<organism evidence="1 2">
    <name type="scientific">Apiospora rasikravindrae</name>
    <dbReference type="NCBI Taxonomy" id="990691"/>
    <lineage>
        <taxon>Eukaryota</taxon>
        <taxon>Fungi</taxon>
        <taxon>Dikarya</taxon>
        <taxon>Ascomycota</taxon>
        <taxon>Pezizomycotina</taxon>
        <taxon>Sordariomycetes</taxon>
        <taxon>Xylariomycetidae</taxon>
        <taxon>Amphisphaeriales</taxon>
        <taxon>Apiosporaceae</taxon>
        <taxon>Apiospora</taxon>
    </lineage>
</organism>
<dbReference type="GO" id="GO:0008168">
    <property type="term" value="F:methyltransferase activity"/>
    <property type="evidence" value="ECO:0007669"/>
    <property type="project" value="UniProtKB-KW"/>
</dbReference>
<dbReference type="GO" id="GO:0032259">
    <property type="term" value="P:methylation"/>
    <property type="evidence" value="ECO:0007669"/>
    <property type="project" value="UniProtKB-KW"/>
</dbReference>
<accession>A0ABR1T9U7</accession>
<keyword evidence="2" id="KW-1185">Reference proteome</keyword>
<dbReference type="Proteomes" id="UP001444661">
    <property type="component" value="Unassembled WGS sequence"/>
</dbReference>
<reference evidence="1 2" key="1">
    <citation type="submission" date="2023-01" db="EMBL/GenBank/DDBJ databases">
        <title>Analysis of 21 Apiospora genomes using comparative genomics revels a genus with tremendous synthesis potential of carbohydrate active enzymes and secondary metabolites.</title>
        <authorList>
            <person name="Sorensen T."/>
        </authorList>
    </citation>
    <scope>NUCLEOTIDE SEQUENCE [LARGE SCALE GENOMIC DNA]</scope>
    <source>
        <strain evidence="1 2">CBS 33761</strain>
    </source>
</reference>
<evidence type="ECO:0000313" key="2">
    <source>
        <dbReference type="Proteomes" id="UP001444661"/>
    </source>
</evidence>
<keyword evidence="1" id="KW-0808">Transferase</keyword>
<comment type="caution">
    <text evidence="1">The sequence shown here is derived from an EMBL/GenBank/DDBJ whole genome shotgun (WGS) entry which is preliminary data.</text>
</comment>
<evidence type="ECO:0000313" key="1">
    <source>
        <dbReference type="EMBL" id="KAK8043358.1"/>
    </source>
</evidence>